<dbReference type="AlphaFoldDB" id="A0A1Y5EVB3"/>
<reference evidence="2" key="1">
    <citation type="journal article" date="2017" name="Proc. Natl. Acad. Sci. U.S.A.">
        <title>Simulation of Deepwater Horizon oil plume reveals substrate specialization within a complex community of hydrocarbon degraders.</title>
        <authorList>
            <person name="Hu P."/>
            <person name="Dubinsky E.A."/>
            <person name="Probst A.J."/>
            <person name="Wang J."/>
            <person name="Sieber C.M.K."/>
            <person name="Tom L.M."/>
            <person name="Gardinali P."/>
            <person name="Banfield J.F."/>
            <person name="Atlas R.M."/>
            <person name="Andersen G.L."/>
        </authorList>
    </citation>
    <scope>NUCLEOTIDE SEQUENCE [LARGE SCALE GENOMIC DNA]</scope>
</reference>
<protein>
    <submittedName>
        <fullName evidence="1">Uncharacterized protein</fullName>
    </submittedName>
</protein>
<name>A0A1Y5EVB3_COLPS</name>
<dbReference type="EMBL" id="MAAF01000010">
    <property type="protein sequence ID" value="OUR84755.1"/>
    <property type="molecule type" value="Genomic_DNA"/>
</dbReference>
<evidence type="ECO:0000313" key="1">
    <source>
        <dbReference type="EMBL" id="OUR84755.1"/>
    </source>
</evidence>
<comment type="caution">
    <text evidence="1">The sequence shown here is derived from an EMBL/GenBank/DDBJ whole genome shotgun (WGS) entry which is preliminary data.</text>
</comment>
<evidence type="ECO:0000313" key="2">
    <source>
        <dbReference type="Proteomes" id="UP000243053"/>
    </source>
</evidence>
<proteinExistence type="predicted"/>
<organism evidence="1 2">
    <name type="scientific">Colwellia psychrerythraea</name>
    <name type="common">Vibrio psychroerythus</name>
    <dbReference type="NCBI Taxonomy" id="28229"/>
    <lineage>
        <taxon>Bacteria</taxon>
        <taxon>Pseudomonadati</taxon>
        <taxon>Pseudomonadota</taxon>
        <taxon>Gammaproteobacteria</taxon>
        <taxon>Alteromonadales</taxon>
        <taxon>Colwelliaceae</taxon>
        <taxon>Colwellia</taxon>
    </lineage>
</organism>
<dbReference type="Proteomes" id="UP000243053">
    <property type="component" value="Unassembled WGS sequence"/>
</dbReference>
<accession>A0A1Y5EVB3</accession>
<gene>
    <name evidence="1" type="ORF">A9Q75_01550</name>
</gene>
<sequence length="288" mass="33204">MKITNEILDDYSAHCHQMLIDEFGSYNQKEYDPIYLYQRYKCRVITSNKRVTFESLELFIPDKYRGAYLVIKSDIERGNPLKKYQSRQLKNLDYDDDMLSHWGVQHFHLGGILDADGYISRTGELLFVHFTQTKAYILGIFSHDSWCDLDIIEVMHSNWPQELEMYKSDVISQRLTSKDHKVLRNKHANTNVTVNDGTEYFAPGMGVTANGAPINAVLNSDRLIFVLNSAFELIEKNISLILNSDPSKSKLEQLTIGLESLISSDSFVFNIKETGFKFTLSNENEHEH</sequence>